<comment type="caution">
    <text evidence="1">The sequence shown here is derived from an EMBL/GenBank/DDBJ whole genome shotgun (WGS) entry which is preliminary data.</text>
</comment>
<gene>
    <name evidence="1" type="ORF">PQR01_37400</name>
</gene>
<keyword evidence="2" id="KW-1185">Reference proteome</keyword>
<protein>
    <submittedName>
        <fullName evidence="1">HAD domain-containing protein</fullName>
    </submittedName>
</protein>
<evidence type="ECO:0000313" key="2">
    <source>
        <dbReference type="Proteomes" id="UP001629235"/>
    </source>
</evidence>
<name>A0ACC7NQ85_9BURK</name>
<feature type="non-terminal residue" evidence="1">
    <location>
        <position position="138"/>
    </location>
</feature>
<reference evidence="1 2" key="1">
    <citation type="journal article" date="2024" name="Chem. Sci.">
        <title>Discovery of megapolipeptins by genome mining of a Burkholderiales bacteria collection.</title>
        <authorList>
            <person name="Paulo B.S."/>
            <person name="Recchia M.J.J."/>
            <person name="Lee S."/>
            <person name="Fergusson C.H."/>
            <person name="Romanowski S.B."/>
            <person name="Hernandez A."/>
            <person name="Krull N."/>
            <person name="Liu D.Y."/>
            <person name="Cavanagh H."/>
            <person name="Bos A."/>
            <person name="Gray C.A."/>
            <person name="Murphy B.T."/>
            <person name="Linington R.G."/>
            <person name="Eustaquio A.S."/>
        </authorList>
    </citation>
    <scope>NUCLEOTIDE SEQUENCE [LARGE SCALE GENOMIC DNA]</scope>
    <source>
        <strain evidence="1 2">RL18-126-BIB-B</strain>
    </source>
</reference>
<dbReference type="EMBL" id="JAQQDW010000149">
    <property type="protein sequence ID" value="MFM0108915.1"/>
    <property type="molecule type" value="Genomic_DNA"/>
</dbReference>
<organism evidence="1 2">
    <name type="scientific">Paraburkholderia rhynchosiae</name>
    <dbReference type="NCBI Taxonomy" id="487049"/>
    <lineage>
        <taxon>Bacteria</taxon>
        <taxon>Pseudomonadati</taxon>
        <taxon>Pseudomonadota</taxon>
        <taxon>Betaproteobacteria</taxon>
        <taxon>Burkholderiales</taxon>
        <taxon>Burkholderiaceae</taxon>
        <taxon>Paraburkholderia</taxon>
    </lineage>
</organism>
<accession>A0ACC7NQ85</accession>
<evidence type="ECO:0000313" key="1">
    <source>
        <dbReference type="EMBL" id="MFM0108915.1"/>
    </source>
</evidence>
<dbReference type="Proteomes" id="UP001629235">
    <property type="component" value="Unassembled WGS sequence"/>
</dbReference>
<proteinExistence type="predicted"/>
<sequence>MGQLLRRVLFVDIDGVLHRGDSYAVGGRIVSSAPGRIELFEHVPTLDGLLRCYPDVEVVLSSDWTFRFGVEPTLNMLPDSLLRRKVIGATYQGCENELLWPRLSRGAQVLDYVRRHSLDRWLAVDDRKDGFECCRDRL</sequence>